<proteinExistence type="predicted"/>
<dbReference type="EMBL" id="FN667741">
    <property type="protein sequence ID" value="CBJ82035.1"/>
    <property type="molecule type" value="Genomic_DNA"/>
</dbReference>
<dbReference type="PANTHER" id="PTHR35528">
    <property type="entry name" value="BLL1675 PROTEIN"/>
    <property type="match status" value="1"/>
</dbReference>
<accession>D3V873</accession>
<dbReference type="HOGENOM" id="CLU_067322_1_3_6"/>
<evidence type="ECO:0000256" key="2">
    <source>
        <dbReference type="ARBA" id="ARBA00023125"/>
    </source>
</evidence>
<dbReference type="eggNOG" id="COG3316">
    <property type="taxonomic scope" value="Bacteria"/>
</dbReference>
<gene>
    <name evidence="5" type="ordered locus">XBJ1_2911</name>
</gene>
<evidence type="ECO:0000256" key="1">
    <source>
        <dbReference type="ARBA" id="ARBA00022578"/>
    </source>
</evidence>
<dbReference type="InterPro" id="IPR032874">
    <property type="entry name" value="DDE_dom"/>
</dbReference>
<protein>
    <submittedName>
        <fullName evidence="5">Transposase</fullName>
    </submittedName>
</protein>
<dbReference type="STRING" id="406818.XBJ1_2911"/>
<keyword evidence="2" id="KW-0238">DNA-binding</keyword>
<dbReference type="NCBIfam" id="NF033587">
    <property type="entry name" value="transpos_IS6"/>
    <property type="match status" value="1"/>
</dbReference>
<organism evidence="5 6">
    <name type="scientific">Xenorhabdus bovienii (strain SS-2004)</name>
    <name type="common">Xenorhabdus nematophila subsp. bovienii</name>
    <dbReference type="NCBI Taxonomy" id="406818"/>
    <lineage>
        <taxon>Bacteria</taxon>
        <taxon>Pseudomonadati</taxon>
        <taxon>Pseudomonadota</taxon>
        <taxon>Gammaproteobacteria</taxon>
        <taxon>Enterobacterales</taxon>
        <taxon>Morganellaceae</taxon>
        <taxon>Xenorhabdus</taxon>
    </lineage>
</organism>
<reference evidence="5" key="1">
    <citation type="journal article" date="2011" name="PLoS ONE">
        <title>The entomopathogenic bacterial endosymbionts xenorhabdus and photorhabdus: convergent lifestyles from divergent genomes.</title>
        <authorList>
            <person name="Chaston J.M."/>
            <person name="Suen G."/>
            <person name="Tucker S.L."/>
            <person name="Andersen A.W."/>
            <person name="Bhasin A."/>
            <person name="Bode E."/>
            <person name="Bode H.B."/>
            <person name="Brachmann A.O."/>
            <person name="Cowles C.E."/>
            <person name="Cowles K.N."/>
            <person name="Darby C."/>
            <person name="de Leon L."/>
            <person name="Drace K."/>
            <person name="Du Z."/>
            <person name="Givaudan A."/>
            <person name="Herbert Tran E.E."/>
            <person name="Jewell K.A."/>
            <person name="Knack J.J."/>
            <person name="Krasomil-Osterfeld K.C."/>
            <person name="Kukor R."/>
            <person name="Lanois A."/>
            <person name="Latreille P."/>
            <person name="Leimgruber N.K."/>
            <person name="Lipke C.M."/>
            <person name="Liu R."/>
            <person name="Lu X."/>
            <person name="Martens E.C."/>
            <person name="Marri P.R."/>
            <person name="Medigue C."/>
            <person name="Menard M.L."/>
            <person name="Miller N.M."/>
            <person name="Morales-Soto N."/>
            <person name="Norton S."/>
            <person name="Ogier J.C."/>
            <person name="Orchard S.S."/>
            <person name="Park D."/>
            <person name="Park Y."/>
            <person name="Qurollo B.A."/>
            <person name="Sugar D.R."/>
            <person name="Richards G.R."/>
            <person name="Rouy Z."/>
            <person name="Slominski B."/>
            <person name="Slominski K."/>
            <person name="Snyder H."/>
            <person name="Tjaden B.C."/>
            <person name="van der Hoeven R."/>
            <person name="Welch R.D."/>
            <person name="Wheeler C."/>
            <person name="Xiang B."/>
            <person name="Barbazuk B."/>
            <person name="Gaudriault S."/>
            <person name="Goodner B."/>
            <person name="Slater S.C."/>
            <person name="Forst S."/>
            <person name="Goldman B.S."/>
            <person name="Goodrich-Blair H."/>
        </authorList>
    </citation>
    <scope>NUCLEOTIDE SEQUENCE [LARGE SCALE GENOMIC DNA]</scope>
    <source>
        <strain evidence="5">SS-2004</strain>
    </source>
</reference>
<dbReference type="GO" id="GO:0032196">
    <property type="term" value="P:transposition"/>
    <property type="evidence" value="ECO:0007669"/>
    <property type="project" value="UniProtKB-KW"/>
</dbReference>
<dbReference type="AlphaFoldDB" id="D3V873"/>
<dbReference type="Proteomes" id="UP000002045">
    <property type="component" value="Chromosome"/>
</dbReference>
<evidence type="ECO:0000256" key="3">
    <source>
        <dbReference type="ARBA" id="ARBA00023172"/>
    </source>
</evidence>
<evidence type="ECO:0000313" key="6">
    <source>
        <dbReference type="Proteomes" id="UP000002045"/>
    </source>
</evidence>
<dbReference type="KEGG" id="xbo:XBJ1_2911"/>
<dbReference type="InterPro" id="IPR052183">
    <property type="entry name" value="IS_Transposase"/>
</dbReference>
<evidence type="ECO:0000313" key="5">
    <source>
        <dbReference type="EMBL" id="CBJ82035.1"/>
    </source>
</evidence>
<name>D3V873_XENBS</name>
<sequence length="115" mass="13612">MSLIRKAFKRLHYPVNIIVQCVRWYLAYALSLRDLEEMLAERGITVDHFTLSRWVHRLIPLMVKRYRRSKPAVGRRWQMDETSIKIKGKWSYLYRAVDSDGKAIASKFDALCPVL</sequence>
<feature type="domain" description="DDE" evidence="4">
    <location>
        <begin position="76"/>
        <end position="105"/>
    </location>
</feature>
<dbReference type="GO" id="GO:0003677">
    <property type="term" value="F:DNA binding"/>
    <property type="evidence" value="ECO:0007669"/>
    <property type="project" value="UniProtKB-KW"/>
</dbReference>
<keyword evidence="3" id="KW-0233">DNA recombination</keyword>
<keyword evidence="1" id="KW-0815">Transposition</keyword>
<dbReference type="Pfam" id="PF13610">
    <property type="entry name" value="DDE_Tnp_IS240"/>
    <property type="match status" value="1"/>
</dbReference>
<evidence type="ECO:0000259" key="4">
    <source>
        <dbReference type="Pfam" id="PF13610"/>
    </source>
</evidence>
<dbReference type="GO" id="GO:0006310">
    <property type="term" value="P:DNA recombination"/>
    <property type="evidence" value="ECO:0007669"/>
    <property type="project" value="UniProtKB-KW"/>
</dbReference>
<dbReference type="InterPro" id="IPR047930">
    <property type="entry name" value="Transpos_IS6"/>
</dbReference>
<dbReference type="PANTHER" id="PTHR35528:SF3">
    <property type="entry name" value="BLL1675 PROTEIN"/>
    <property type="match status" value="1"/>
</dbReference>